<dbReference type="PROSITE" id="PS50835">
    <property type="entry name" value="IG_LIKE"/>
    <property type="match status" value="2"/>
</dbReference>
<dbReference type="CDD" id="cd00096">
    <property type="entry name" value="Ig"/>
    <property type="match status" value="1"/>
</dbReference>
<dbReference type="Proteomes" id="UP000502823">
    <property type="component" value="Unassembled WGS sequence"/>
</dbReference>
<dbReference type="Gene3D" id="2.60.40.10">
    <property type="entry name" value="Immunoglobulins"/>
    <property type="match status" value="2"/>
</dbReference>
<feature type="domain" description="Ig-like" evidence="2">
    <location>
        <begin position="90"/>
        <end position="186"/>
    </location>
</feature>
<evidence type="ECO:0000259" key="2">
    <source>
        <dbReference type="PROSITE" id="PS50835"/>
    </source>
</evidence>
<name>A0A6L2PIN0_COPFO</name>
<feature type="region of interest" description="Disordered" evidence="1">
    <location>
        <begin position="1"/>
        <end position="32"/>
    </location>
</feature>
<evidence type="ECO:0000256" key="1">
    <source>
        <dbReference type="SAM" id="MobiDB-lite"/>
    </source>
</evidence>
<comment type="caution">
    <text evidence="3">The sequence shown here is derived from an EMBL/GenBank/DDBJ whole genome shotgun (WGS) entry which is preliminary data.</text>
</comment>
<dbReference type="InterPro" id="IPR013098">
    <property type="entry name" value="Ig_I-set"/>
</dbReference>
<protein>
    <recommendedName>
        <fullName evidence="2">Ig-like domain-containing protein</fullName>
    </recommendedName>
</protein>
<dbReference type="EMBL" id="BLKM01000365">
    <property type="protein sequence ID" value="GFG32413.1"/>
    <property type="molecule type" value="Genomic_DNA"/>
</dbReference>
<dbReference type="PANTHER" id="PTHR23279">
    <property type="entry name" value="DEFECTIVE PROBOSCIS EXTENSION RESPONSE DPR -RELATED"/>
    <property type="match status" value="1"/>
</dbReference>
<gene>
    <name evidence="3" type="ORF">Cfor_12578</name>
</gene>
<dbReference type="InterPro" id="IPR003599">
    <property type="entry name" value="Ig_sub"/>
</dbReference>
<dbReference type="InterPro" id="IPR007110">
    <property type="entry name" value="Ig-like_dom"/>
</dbReference>
<dbReference type="GO" id="GO:0050808">
    <property type="term" value="P:synapse organization"/>
    <property type="evidence" value="ECO:0007669"/>
    <property type="project" value="TreeGrafter"/>
</dbReference>
<organism evidence="3 4">
    <name type="scientific">Coptotermes formosanus</name>
    <name type="common">Formosan subterranean termite</name>
    <dbReference type="NCBI Taxonomy" id="36987"/>
    <lineage>
        <taxon>Eukaryota</taxon>
        <taxon>Metazoa</taxon>
        <taxon>Ecdysozoa</taxon>
        <taxon>Arthropoda</taxon>
        <taxon>Hexapoda</taxon>
        <taxon>Insecta</taxon>
        <taxon>Pterygota</taxon>
        <taxon>Neoptera</taxon>
        <taxon>Polyneoptera</taxon>
        <taxon>Dictyoptera</taxon>
        <taxon>Blattodea</taxon>
        <taxon>Blattoidea</taxon>
        <taxon>Termitoidae</taxon>
        <taxon>Rhinotermitidae</taxon>
        <taxon>Coptotermes</taxon>
    </lineage>
</organism>
<accession>A0A6L2PIN0</accession>
<dbReference type="OrthoDB" id="6354602at2759"/>
<sequence>NITSTVPSADGAPPLPEATTVPSPEPPDDMKWSVQPLVTSLPLTATPPTTAPTTATTTVAPELVTTPVGHHFIPRMPSVHHHHQGARWGPYFEDGAKPQNVTARVGSTVRLDCRIGMLHDKTVTWMHRKHDSIHLLTVGRHAYSTDQRITLSFRYPNNWRLEIKYVTRRDEGHYECQVATHPPRVKTVFLKVTAPEVVIMDENSHEVSERYYKAGSAVELTCLATQVEEPGDYVSWRHGDVTLAKGISTNVSLGAGSVATTLTVDHALKQHSGNYTCAVGSLASATVAVHILN</sequence>
<evidence type="ECO:0000313" key="4">
    <source>
        <dbReference type="Proteomes" id="UP000502823"/>
    </source>
</evidence>
<dbReference type="GO" id="GO:0032589">
    <property type="term" value="C:neuron projection membrane"/>
    <property type="evidence" value="ECO:0007669"/>
    <property type="project" value="TreeGrafter"/>
</dbReference>
<feature type="domain" description="Ig-like" evidence="2">
    <location>
        <begin position="195"/>
        <end position="288"/>
    </location>
</feature>
<dbReference type="FunFam" id="2.60.40.10:FF:001606">
    <property type="entry name" value="uncharacterized protein LOC108091111"/>
    <property type="match status" value="1"/>
</dbReference>
<dbReference type="Pfam" id="PF13927">
    <property type="entry name" value="Ig_3"/>
    <property type="match status" value="1"/>
</dbReference>
<dbReference type="SUPFAM" id="SSF48726">
    <property type="entry name" value="Immunoglobulin"/>
    <property type="match status" value="2"/>
</dbReference>
<dbReference type="InParanoid" id="A0A6L2PIN0"/>
<dbReference type="InterPro" id="IPR013783">
    <property type="entry name" value="Ig-like_fold"/>
</dbReference>
<dbReference type="SMART" id="SM00409">
    <property type="entry name" value="IG"/>
    <property type="match status" value="2"/>
</dbReference>
<dbReference type="InterPro" id="IPR036179">
    <property type="entry name" value="Ig-like_dom_sf"/>
</dbReference>
<keyword evidence="4" id="KW-1185">Reference proteome</keyword>
<dbReference type="PANTHER" id="PTHR23279:SF3">
    <property type="entry name" value="DEFECTIVE PROBOSCIS EXTENSION RESPONSE 18"/>
    <property type="match status" value="1"/>
</dbReference>
<reference evidence="4" key="1">
    <citation type="submission" date="2020-01" db="EMBL/GenBank/DDBJ databases">
        <title>Draft genome sequence of the Termite Coptotermes fromosanus.</title>
        <authorList>
            <person name="Itakura S."/>
            <person name="Yosikawa Y."/>
            <person name="Umezawa K."/>
        </authorList>
    </citation>
    <scope>NUCLEOTIDE SEQUENCE [LARGE SCALE GENOMIC DNA]</scope>
</reference>
<feature type="non-terminal residue" evidence="3">
    <location>
        <position position="1"/>
    </location>
</feature>
<dbReference type="SMART" id="SM00408">
    <property type="entry name" value="IGc2"/>
    <property type="match status" value="2"/>
</dbReference>
<proteinExistence type="predicted"/>
<feature type="non-terminal residue" evidence="3">
    <location>
        <position position="293"/>
    </location>
</feature>
<dbReference type="Pfam" id="PF07679">
    <property type="entry name" value="I-set"/>
    <property type="match status" value="1"/>
</dbReference>
<dbReference type="InterPro" id="IPR037448">
    <property type="entry name" value="Zig-8"/>
</dbReference>
<evidence type="ECO:0000313" key="3">
    <source>
        <dbReference type="EMBL" id="GFG32413.1"/>
    </source>
</evidence>
<dbReference type="InterPro" id="IPR003598">
    <property type="entry name" value="Ig_sub2"/>
</dbReference>
<dbReference type="AlphaFoldDB" id="A0A6L2PIN0"/>